<dbReference type="EMBL" id="PISD01000033">
    <property type="protein sequence ID" value="PKG27999.1"/>
    <property type="molecule type" value="Genomic_DNA"/>
</dbReference>
<dbReference type="Proteomes" id="UP000233343">
    <property type="component" value="Unassembled WGS sequence"/>
</dbReference>
<dbReference type="SUPFAM" id="SSF56112">
    <property type="entry name" value="Protein kinase-like (PK-like)"/>
    <property type="match status" value="1"/>
</dbReference>
<keyword evidence="3" id="KW-1185">Reference proteome</keyword>
<sequence length="91" mass="10133">MQRFSLANAISETMLSHKEKQTMLNLLVHLPDCSSICHGDYHTDNVIAHNGLAVVLDWMTAKCGNPVPDVARTYMLMTYASLSIAKKDILQ</sequence>
<gene>
    <name evidence="2" type="ORF">CWS20_15430</name>
</gene>
<dbReference type="AlphaFoldDB" id="A0A2N0ZER2"/>
<proteinExistence type="predicted"/>
<evidence type="ECO:0000259" key="1">
    <source>
        <dbReference type="Pfam" id="PF01636"/>
    </source>
</evidence>
<organism evidence="2 3">
    <name type="scientific">Cytobacillus horneckiae</name>
    <dbReference type="NCBI Taxonomy" id="549687"/>
    <lineage>
        <taxon>Bacteria</taxon>
        <taxon>Bacillati</taxon>
        <taxon>Bacillota</taxon>
        <taxon>Bacilli</taxon>
        <taxon>Bacillales</taxon>
        <taxon>Bacillaceae</taxon>
        <taxon>Cytobacillus</taxon>
    </lineage>
</organism>
<dbReference type="RefSeq" id="WP_083957309.1">
    <property type="nucleotide sequence ID" value="NZ_JAFDQP010000015.1"/>
</dbReference>
<dbReference type="Gene3D" id="3.90.1200.10">
    <property type="match status" value="1"/>
</dbReference>
<name>A0A2N0ZER2_9BACI</name>
<protein>
    <recommendedName>
        <fullName evidence="1">Aminoglycoside phosphotransferase domain-containing protein</fullName>
    </recommendedName>
</protein>
<evidence type="ECO:0000313" key="3">
    <source>
        <dbReference type="Proteomes" id="UP000233343"/>
    </source>
</evidence>
<evidence type="ECO:0000313" key="2">
    <source>
        <dbReference type="EMBL" id="PKG27999.1"/>
    </source>
</evidence>
<reference evidence="2 3" key="1">
    <citation type="journal article" date="2010" name="Int. J. Syst. Evol. Microbiol.">
        <title>Bacillus horneckiae sp. nov., isolated from a spacecraft-assembly clean room.</title>
        <authorList>
            <person name="Vaishampayan P."/>
            <person name="Probst A."/>
            <person name="Krishnamurthi S."/>
            <person name="Ghosh S."/>
            <person name="Osman S."/>
            <person name="McDowall A."/>
            <person name="Ruckmani A."/>
            <person name="Mayilraj S."/>
            <person name="Venkateswaran K."/>
        </authorList>
    </citation>
    <scope>NUCLEOTIDE SEQUENCE [LARGE SCALE GENOMIC DNA]</scope>
    <source>
        <strain evidence="3">1PO1SC</strain>
    </source>
</reference>
<dbReference type="Pfam" id="PF01636">
    <property type="entry name" value="APH"/>
    <property type="match status" value="1"/>
</dbReference>
<accession>A0A2N0ZER2</accession>
<dbReference type="InterPro" id="IPR002575">
    <property type="entry name" value="Aminoglycoside_PTrfase"/>
</dbReference>
<dbReference type="InterPro" id="IPR011009">
    <property type="entry name" value="Kinase-like_dom_sf"/>
</dbReference>
<feature type="domain" description="Aminoglycoside phosphotransferase" evidence="1">
    <location>
        <begin position="25"/>
        <end position="76"/>
    </location>
</feature>
<comment type="caution">
    <text evidence="2">The sequence shown here is derived from an EMBL/GenBank/DDBJ whole genome shotgun (WGS) entry which is preliminary data.</text>
</comment>